<feature type="domain" description="DUF3645" evidence="8">
    <location>
        <begin position="2375"/>
        <end position="2407"/>
    </location>
</feature>
<dbReference type="STRING" id="933852.A0A0C2X630"/>
<keyword evidence="5" id="KW-0378">Hydrolase</keyword>
<dbReference type="InterPro" id="IPR051346">
    <property type="entry name" value="OTU_Deubiquitinase"/>
</dbReference>
<evidence type="ECO:0000256" key="2">
    <source>
        <dbReference type="ARBA" id="ARBA00012759"/>
    </source>
</evidence>
<comment type="catalytic activity">
    <reaction evidence="1">
        <text>Thiol-dependent hydrolysis of ester, thioester, amide, peptide and isopeptide bonds formed by the C-terminal Gly of ubiquitin (a 76-residue protein attached to proteins as an intracellular targeting signal).</text>
        <dbReference type="EC" id="3.4.19.12"/>
    </reaction>
</comment>
<feature type="domain" description="DUF6606" evidence="9">
    <location>
        <begin position="17"/>
        <end position="290"/>
    </location>
</feature>
<dbReference type="InterPro" id="IPR022105">
    <property type="entry name" value="DUF3645"/>
</dbReference>
<keyword evidence="6" id="KW-0788">Thiol protease</keyword>
<evidence type="ECO:0000313" key="10">
    <source>
        <dbReference type="EMBL" id="KIM24742.1"/>
    </source>
</evidence>
<dbReference type="HOGENOM" id="CLU_000211_1_0_1"/>
<dbReference type="GO" id="GO:0004843">
    <property type="term" value="F:cysteine-type deubiquitinase activity"/>
    <property type="evidence" value="ECO:0007669"/>
    <property type="project" value="UniProtKB-EC"/>
</dbReference>
<keyword evidence="3" id="KW-0645">Protease</keyword>
<evidence type="ECO:0000256" key="6">
    <source>
        <dbReference type="ARBA" id="ARBA00022807"/>
    </source>
</evidence>
<evidence type="ECO:0000256" key="3">
    <source>
        <dbReference type="ARBA" id="ARBA00022670"/>
    </source>
</evidence>
<keyword evidence="11" id="KW-1185">Reference proteome</keyword>
<dbReference type="Proteomes" id="UP000054097">
    <property type="component" value="Unassembled WGS sequence"/>
</dbReference>
<dbReference type="InterPro" id="IPR046541">
    <property type="entry name" value="DUF6606"/>
</dbReference>
<dbReference type="Pfam" id="PF20255">
    <property type="entry name" value="DUF6606"/>
    <property type="match status" value="1"/>
</dbReference>
<keyword evidence="4" id="KW-0833">Ubl conjugation pathway</keyword>
<reference evidence="11" key="2">
    <citation type="submission" date="2015-01" db="EMBL/GenBank/DDBJ databases">
        <title>Evolutionary Origins and Diversification of the Mycorrhizal Mutualists.</title>
        <authorList>
            <consortium name="DOE Joint Genome Institute"/>
            <consortium name="Mycorrhizal Genomics Consortium"/>
            <person name="Kohler A."/>
            <person name="Kuo A."/>
            <person name="Nagy L.G."/>
            <person name="Floudas D."/>
            <person name="Copeland A."/>
            <person name="Barry K.W."/>
            <person name="Cichocki N."/>
            <person name="Veneault-Fourrey C."/>
            <person name="LaButti K."/>
            <person name="Lindquist E.A."/>
            <person name="Lipzen A."/>
            <person name="Lundell T."/>
            <person name="Morin E."/>
            <person name="Murat C."/>
            <person name="Riley R."/>
            <person name="Ohm R."/>
            <person name="Sun H."/>
            <person name="Tunlid A."/>
            <person name="Henrissat B."/>
            <person name="Grigoriev I.V."/>
            <person name="Hibbett D.S."/>
            <person name="Martin F."/>
        </authorList>
    </citation>
    <scope>NUCLEOTIDE SEQUENCE [LARGE SCALE GENOMIC DNA]</scope>
    <source>
        <strain evidence="11">MAFF 305830</strain>
    </source>
</reference>
<dbReference type="InterPro" id="IPR022099">
    <property type="entry name" value="DUF3638"/>
</dbReference>
<dbReference type="Pfam" id="PF12359">
    <property type="entry name" value="DUF3645"/>
    <property type="match status" value="1"/>
</dbReference>
<reference evidence="10 11" key="1">
    <citation type="submission" date="2014-04" db="EMBL/GenBank/DDBJ databases">
        <authorList>
            <consortium name="DOE Joint Genome Institute"/>
            <person name="Kuo A."/>
            <person name="Zuccaro A."/>
            <person name="Kohler A."/>
            <person name="Nagy L.G."/>
            <person name="Floudas D."/>
            <person name="Copeland A."/>
            <person name="Barry K.W."/>
            <person name="Cichocki N."/>
            <person name="Veneault-Fourrey C."/>
            <person name="LaButti K."/>
            <person name="Lindquist E.A."/>
            <person name="Lipzen A."/>
            <person name="Lundell T."/>
            <person name="Morin E."/>
            <person name="Murat C."/>
            <person name="Sun H."/>
            <person name="Tunlid A."/>
            <person name="Henrissat B."/>
            <person name="Grigoriev I.V."/>
            <person name="Hibbett D.S."/>
            <person name="Martin F."/>
            <person name="Nordberg H.P."/>
            <person name="Cantor M.N."/>
            <person name="Hua S.X."/>
        </authorList>
    </citation>
    <scope>NUCLEOTIDE SEQUENCE [LARGE SCALE GENOMIC DNA]</scope>
    <source>
        <strain evidence="10 11">MAFF 305830</strain>
    </source>
</reference>
<dbReference type="EC" id="3.4.19.12" evidence="2"/>
<feature type="domain" description="DUF3638" evidence="7">
    <location>
        <begin position="2039"/>
        <end position="2256"/>
    </location>
</feature>
<dbReference type="Pfam" id="PF12340">
    <property type="entry name" value="DUF3638"/>
    <property type="match status" value="1"/>
</dbReference>
<dbReference type="EMBL" id="KN824321">
    <property type="protein sequence ID" value="KIM24742.1"/>
    <property type="molecule type" value="Genomic_DNA"/>
</dbReference>
<dbReference type="PANTHER" id="PTHR13367">
    <property type="entry name" value="UBIQUITIN THIOESTERASE"/>
    <property type="match status" value="1"/>
</dbReference>
<accession>A0A0C2X630</accession>
<proteinExistence type="predicted"/>
<evidence type="ECO:0000256" key="4">
    <source>
        <dbReference type="ARBA" id="ARBA00022786"/>
    </source>
</evidence>
<evidence type="ECO:0000259" key="8">
    <source>
        <dbReference type="Pfam" id="PF12359"/>
    </source>
</evidence>
<evidence type="ECO:0000313" key="11">
    <source>
        <dbReference type="Proteomes" id="UP000054097"/>
    </source>
</evidence>
<organism evidence="10 11">
    <name type="scientific">Serendipita vermifera MAFF 305830</name>
    <dbReference type="NCBI Taxonomy" id="933852"/>
    <lineage>
        <taxon>Eukaryota</taxon>
        <taxon>Fungi</taxon>
        <taxon>Dikarya</taxon>
        <taxon>Basidiomycota</taxon>
        <taxon>Agaricomycotina</taxon>
        <taxon>Agaricomycetes</taxon>
        <taxon>Sebacinales</taxon>
        <taxon>Serendipitaceae</taxon>
        <taxon>Serendipita</taxon>
    </lineage>
</organism>
<evidence type="ECO:0000256" key="5">
    <source>
        <dbReference type="ARBA" id="ARBA00022801"/>
    </source>
</evidence>
<evidence type="ECO:0000256" key="1">
    <source>
        <dbReference type="ARBA" id="ARBA00000707"/>
    </source>
</evidence>
<name>A0A0C2X630_SERVB</name>
<evidence type="ECO:0000259" key="9">
    <source>
        <dbReference type="Pfam" id="PF20255"/>
    </source>
</evidence>
<dbReference type="PANTHER" id="PTHR13367:SF33">
    <property type="entry name" value="P-LOOP CONTAINING NUCLEOSIDE TRIPHOSPHATE HYDROLASE PROTEIN"/>
    <property type="match status" value="1"/>
</dbReference>
<dbReference type="OrthoDB" id="3182339at2759"/>
<protein>
    <recommendedName>
        <fullName evidence="2">ubiquitinyl hydrolase 1</fullName>
        <ecNumber evidence="2">3.4.19.12</ecNumber>
    </recommendedName>
</protein>
<dbReference type="GO" id="GO:0006508">
    <property type="term" value="P:proteolysis"/>
    <property type="evidence" value="ECO:0007669"/>
    <property type="project" value="UniProtKB-KW"/>
</dbReference>
<sequence length="3139" mass="357399">MSDRRTKEQTNEELKFIINHVFLPPKLPQEHDMETHRKDEALLSFVSKTATAFTQGLSVSANENVVKSWGIVLNMLNAMSTLNTRHGISEEWLRKAMEQMDVDDVLPVFIEAQNAAIIFRRVHPDVFTFEAFEVSLPSEVVLNTIGKVSMHFPSNPRLPFPKDTLIFSTLAKVLAHLSINIMQEAMPVSKKGGETHHEVRNTASPMFITEALAGILRATPSKDVVEINTTYVTKRLDDHVLWKSTFKPWRRSSMWLVIKVALQTTLNQWQVIGPHGYKAFQAFIMASILNQAASSDPELFTCDLLVFMNKRLVNRLRKLGDVLENPGSKNLHFSIDIVNSISKVVEERWKEVRELHEKTIQWNLSTILPVSDGCIDVHFPRSHNFLLDLIKRHQYPQKGHKSFDAGAFEAQLRDSLQVLSLLSPAHLPCIAGSEVEFNLRSTEEWIETHLENWLQSSLRSEKDCLPLTSMINAYMKVASNRYKDDPERVSLMHLCVMELWVALDKICTKWCPLLEQYSPEIAQNFADPLLLPYRGQMIRARRVHAHLRSRHQRAIEHGNMSVFKNVDTETSFHNRYFNCPSADPLLLLEAKMQAAAVNEKIQKISELEKSNTTYKQLMQKAHEEACVPNIIEVNKEGRPYPAHPWYNCGKCKLRNRANNLRITPWEDFLPEETVKARPIVFELECPLPFATWRETTVNIILSFLGEDIKPRSDVYLLCDYHPLKTYFRAPYHGYRLNFASSVKSLAQAHYGDDRRFPADEKDVLFKHKGIFNMYDRMADESTLPFSSFKGSLRTTCTFQVGGIYGELQHFINDTRHSPNSVLASLSKTPHGMNPTEFRTFGMIRAGNRLQWRNIMASLRSQTLSFSEPAILALILQSIWQAGPVGPNIHAEDFYREAHMDLADENFGIQVAGQLLRIIRSLDRNWKQTNYMSILVSLTLRLYAFTPHLTVKVQAQNALKEARSLLEVWIGMIETSFSPRQSSGLTSDDFKDHKAQTLANSAVVLQATFDARCEHRSSPFKSTEDATIYIYATILSSAVHTRSFDPGLRLLASRHSRVSLSNEIFLVKACLEDPAILQKVVRLAWPKHAHKTAWRPLPSCGTLWWKSSYLSETFYMNIATGVFLINGKAFDRLPGEYGTNSDYISLFQDHVFHSVSPSNLPGMHYMSDYSGYEVHFGIFGENMTVLRVDENDVQEYIPLEKLAQDLPAILSNQYCFWYSKNNRGIETRPASSKWAKDDARKWVIPLQNYTYHSTARVQSTIPSGNQKSGNQNLVDPHSAIHAAFEKTLSSLEPDKRGFLVTMHNGDKQEIFIHVARHNLRFRLVANQLECTSLPGYIVDTNLAGIGCLTGLKSLLNLRHSDSRQNRRKIIIPKGTLITSSGRYGHVHVSIDIGDSSGYFVYDVDELVGRLVGTRTIESDLYIIKMHAFTASALPDSLTQRSGTTEALDRLASAGLVSGSMLSQEARSNLGEILALTPLRTFYPTHLRVMETVSWSNFLPASTQHPGFRSLVQKILSFWRETEDFTNIGDLAKEPESVDGIEQLTHRAALRNCDHSSFFGFTDWRDIKYNARNSLADPLSREREMTVFKAANLIGKPASGLPICKNLREVVHRWNEIQGVKKWGWNNIEIWLSSPRAAAIQDVWCSFYELCRLQKSPRFDVVVALAFQSFRGAPLDIIASLSAVINDHHQFSDFSLACPKFTNLALADGHVFDRSSILIEIQKYKLPFEQSDEYRAAEESEYDHMLHTHTAYNQALQKECEDVLDELENNWSTLPEYIRTKLRLLQITPPIFKSNIRPILKSWVQNEEFLSNIDRIQEFTSTLWVALSCEEYAPIRPTLRLKSTRDNYFTLESLMRERRLESLCDLQVSQGSVSPLQVSAAQETVNTFPSLLARLRDAASNDFQQSYVDDLQRSSEAYGAELSHIQDGLLHGLDEASLIVLRSALLGHSQACLHQFRQWLRPTDIAGRMMQLAGTWPIATTFTLLRCLSLKIRRLLPTWVAPLTAHAVAVHDARRATRMLEFAQANMDVKHLLQNEMKYSRTWAPSEHPDWLLIEIDANMSIRPTQADMAKRMLCPLGGKNTVMQLNMGEGKSSVIVPIAAASASTGDCLCRVIILGPQIKQQVQILRQTLTGICNRPIIYLPFNRKLDLEPPAITKVQKILQKAMNEGAIWICEPEHLLSLKLLGLDRAIKFNCRELIGIQNWLHQNSRDILDESDEILHVRQQVIYTVGAQLPLDGAPVRWEIVQGVLNRLSTYLTQKNTCEDFSSFLVENREQPAAFPVVRITSNAARQQLHEFVKDSIQQNDWSIPPYMHDLAIDFVTNLKVSTDTTELIQQYCSRDNEVVMQKLLTLRGLIAYDVLLHTLKEKRWRVHYGLDLRRKKLAIPFRAKDSPSPRSEFGHPDVTIILTCLSYYYRGLDMEMMTHTLQALLLAEAGEDTYRNWLKGFWKDVPEALKTIKGIDLYDEELINTRIFPLLRYNAATINFYLNTFVFPVYAKEFPSKISTSGWDLAIAKPAPTTGFSGTNDGSYLLPANITQCDQPAQVHTNAKVLSYILREENSNVVRYANFARAEDILSCVNTELSPPPTVILDVGAQILDLSNVVFVKIWLKMYPDDPVIKAAVCFDDADNLLVVTPDGVTQSFVESPYSSQLDHCLIYLDESHTRGTDLRIPTERQAVVTLGPKLNKDKLVQGCMRMRQLGHGHSLVFAASEEIYGHIRATINSDEEEITSEDVIFWSIKETWRQMQENLPAWEVQGRSFVTRDASWVSLNKGNLPKAEDISRKFCESERKTLKTMYGPGTNQQDPQISTREQGGLQNRLTQEIIQKCEYFHPIHLISTGVNEEMEIEFVHEKEVERVIERPPDAQPATHRLHPNVQMFVATGDVSLCRGKGFRNATAAFENTSLIVPADLNRVLSNIVVTKDFFRTIQIPPTDSFGCMNSFMRSVDWVVTAVNAQNSLLMVLFSPYEVNQLLPRFRTSTKVKLHSFAPRNNLGAISWEDFNFLTLPSTTTTFSLPRTLALQLNLFSGSVYLRDYETYRDVCRVLRLHFGPLDHDLRKPEIINASFFVLDPQARQELEMGEFGFNVNALPFFQNMIRLRRFGREFGPSHMGKILYGTRLRESDFVEEAPVMEMNEDAPIEG</sequence>
<evidence type="ECO:0000259" key="7">
    <source>
        <dbReference type="Pfam" id="PF12340"/>
    </source>
</evidence>
<gene>
    <name evidence="10" type="ORF">M408DRAFT_331697</name>
</gene>